<evidence type="ECO:0000259" key="1">
    <source>
        <dbReference type="Pfam" id="PF13304"/>
    </source>
</evidence>
<dbReference type="PANTHER" id="PTHR40396">
    <property type="entry name" value="ATPASE-LIKE PROTEIN"/>
    <property type="match status" value="1"/>
</dbReference>
<dbReference type="SUPFAM" id="SSF52540">
    <property type="entry name" value="P-loop containing nucleoside triphosphate hydrolases"/>
    <property type="match status" value="1"/>
</dbReference>
<accession>A0A1S7LID5</accession>
<sequence length="456" mass="52431">MLLQFGVENYLSFKQFQRFSMVAHNPYKEHAAYLLQGPIKGKGHTAVLPFAALYGANASGKTNLLKAMKDLGALITGSLKELPDHKRFKLDPEWEARPSRLEIHLFIDGIRYDYGLVWHRGEVLEEWLYKYKTYRRAILFERLEDADEEQPFYCPAVSNKALARLNYKRTRRDQLYIYKAFDDNLRDVAPVVHYFQQSFRWLPFSSTQSLLRLTTQLFEQLSHHSRLEEFAHFLRHFSDLGIHNIHVEGAPAIPEPEEESPSLFATVDAWLEWPLKGIMESVEDLFGGGSDEGVPKKETEVTLSHNGPNGHAYDLRLEEESHGTLTFILLSAAITANMERRGTLIIDELETCLHPLLTSKLLRHTRSAGRDQGQILFTTHNSHFLHRDLLRRDEIWFCEKDHGGATHLTPLSGLKLPPGRGKDLNLERAYLNGRFGAIPILGSYDLNRLHHREEAE</sequence>
<dbReference type="PANTHER" id="PTHR40396:SF1">
    <property type="entry name" value="ATPASE AAA-TYPE CORE DOMAIN-CONTAINING PROTEIN"/>
    <property type="match status" value="1"/>
</dbReference>
<dbReference type="AlphaFoldDB" id="A0A1S7LID5"/>
<dbReference type="Pfam" id="PF13304">
    <property type="entry name" value="AAA_21"/>
    <property type="match status" value="1"/>
</dbReference>
<protein>
    <recommendedName>
        <fullName evidence="1">ATPase AAA-type core domain-containing protein</fullName>
    </recommendedName>
</protein>
<evidence type="ECO:0000313" key="2">
    <source>
        <dbReference type="EMBL" id="CRH05611.1"/>
    </source>
</evidence>
<dbReference type="InterPro" id="IPR003959">
    <property type="entry name" value="ATPase_AAA_core"/>
</dbReference>
<dbReference type="Gene3D" id="3.40.50.300">
    <property type="entry name" value="P-loop containing nucleotide triphosphate hydrolases"/>
    <property type="match status" value="1"/>
</dbReference>
<dbReference type="GO" id="GO:0016887">
    <property type="term" value="F:ATP hydrolysis activity"/>
    <property type="evidence" value="ECO:0007669"/>
    <property type="project" value="InterPro"/>
</dbReference>
<gene>
    <name evidence="2" type="ORF">MAGMO_1421</name>
</gene>
<reference evidence="2" key="1">
    <citation type="submission" date="2015-04" db="EMBL/GenBank/DDBJ databases">
        <authorList>
            <person name="Syromyatnikov M.Y."/>
            <person name="Popov V.N."/>
        </authorList>
    </citation>
    <scope>NUCLEOTIDE SEQUENCE</scope>
    <source>
        <strain evidence="2">MO-1</strain>
    </source>
</reference>
<dbReference type="InterPro" id="IPR027417">
    <property type="entry name" value="P-loop_NTPase"/>
</dbReference>
<name>A0A1S7LID5_MAGMO</name>
<organism evidence="2">
    <name type="scientific">Magnetococcus massalia (strain MO-1)</name>
    <dbReference type="NCBI Taxonomy" id="451514"/>
    <lineage>
        <taxon>Bacteria</taxon>
        <taxon>Pseudomonadati</taxon>
        <taxon>Pseudomonadota</taxon>
        <taxon>Magnetococcia</taxon>
        <taxon>Magnetococcales</taxon>
        <taxon>Magnetococcaceae</taxon>
        <taxon>Magnetococcus</taxon>
    </lineage>
</organism>
<dbReference type="EMBL" id="LO017727">
    <property type="protein sequence ID" value="CRH05611.1"/>
    <property type="molecule type" value="Genomic_DNA"/>
</dbReference>
<feature type="domain" description="ATPase AAA-type core" evidence="1">
    <location>
        <begin position="50"/>
        <end position="384"/>
    </location>
</feature>
<dbReference type="GO" id="GO:0005524">
    <property type="term" value="F:ATP binding"/>
    <property type="evidence" value="ECO:0007669"/>
    <property type="project" value="InterPro"/>
</dbReference>
<proteinExistence type="predicted"/>